<dbReference type="Gene3D" id="1.10.760.10">
    <property type="entry name" value="Cytochrome c-like domain"/>
    <property type="match status" value="1"/>
</dbReference>
<gene>
    <name evidence="2" type="ORF">V6E02_07595</name>
</gene>
<evidence type="ECO:0000256" key="1">
    <source>
        <dbReference type="SAM" id="SignalP"/>
    </source>
</evidence>
<comment type="caution">
    <text evidence="2">The sequence shown here is derived from an EMBL/GenBank/DDBJ whole genome shotgun (WGS) entry which is preliminary data.</text>
</comment>
<feature type="signal peptide" evidence="1">
    <location>
        <begin position="1"/>
        <end position="24"/>
    </location>
</feature>
<sequence length="109" mass="12074">MNKRLRLILVMAGMLTASTGQVLAAPSATEAKITLPPEQARFKPGPGMETAARNCMICHSVDYIYMQPPLTREQWHAEVVKMKKVFGAPIPDNEVDTVVDYLMSQNGKK</sequence>
<dbReference type="EMBL" id="JBAJEX010000005">
    <property type="protein sequence ID" value="MEO1767072.1"/>
    <property type="molecule type" value="Genomic_DNA"/>
</dbReference>
<reference evidence="2 3" key="1">
    <citation type="submission" date="2024-02" db="EMBL/GenBank/DDBJ databases">
        <title>New thermophilic sulfur-oxidizing bacteria from a hot springs of the Uzon caldera (Kamchatka, Russia).</title>
        <authorList>
            <person name="Dukat A.M."/>
            <person name="Elcheninov A.G."/>
            <person name="Frolov E.N."/>
        </authorList>
    </citation>
    <scope>NUCLEOTIDE SEQUENCE [LARGE SCALE GENOMIC DNA]</scope>
    <source>
        <strain evidence="2 3">AK1</strain>
    </source>
</reference>
<dbReference type="RefSeq" id="WP_347308182.1">
    <property type="nucleotide sequence ID" value="NZ_JBAJEX010000005.1"/>
</dbReference>
<organism evidence="2 3">
    <name type="scientific">Thiobacter aerophilum</name>
    <dbReference type="NCBI Taxonomy" id="3121275"/>
    <lineage>
        <taxon>Bacteria</taxon>
        <taxon>Pseudomonadati</taxon>
        <taxon>Pseudomonadota</taxon>
        <taxon>Betaproteobacteria</taxon>
        <taxon>Burkholderiales</taxon>
        <taxon>Thiobacteraceae</taxon>
        <taxon>Thiobacter</taxon>
    </lineage>
</organism>
<protein>
    <submittedName>
        <fullName evidence="2">Cytochrome c</fullName>
    </submittedName>
</protein>
<dbReference type="Proteomes" id="UP001482231">
    <property type="component" value="Unassembled WGS sequence"/>
</dbReference>
<name>A0ABV0EEI2_9BURK</name>
<accession>A0ABV0EEI2</accession>
<dbReference type="SUPFAM" id="SSF46626">
    <property type="entry name" value="Cytochrome c"/>
    <property type="match status" value="1"/>
</dbReference>
<dbReference type="InterPro" id="IPR036909">
    <property type="entry name" value="Cyt_c-like_dom_sf"/>
</dbReference>
<proteinExistence type="predicted"/>
<evidence type="ECO:0000313" key="2">
    <source>
        <dbReference type="EMBL" id="MEO1767072.1"/>
    </source>
</evidence>
<keyword evidence="1" id="KW-0732">Signal</keyword>
<feature type="chain" id="PRO_5046631695" evidence="1">
    <location>
        <begin position="25"/>
        <end position="109"/>
    </location>
</feature>
<keyword evidence="3" id="KW-1185">Reference proteome</keyword>
<evidence type="ECO:0000313" key="3">
    <source>
        <dbReference type="Proteomes" id="UP001482231"/>
    </source>
</evidence>